<feature type="transmembrane region" description="Helical" evidence="1">
    <location>
        <begin position="291"/>
        <end position="312"/>
    </location>
</feature>
<evidence type="ECO:0000256" key="2">
    <source>
        <dbReference type="SAM" id="SignalP"/>
    </source>
</evidence>
<feature type="signal peptide" evidence="2">
    <location>
        <begin position="1"/>
        <end position="17"/>
    </location>
</feature>
<dbReference type="GO" id="GO:0005576">
    <property type="term" value="C:extracellular region"/>
    <property type="evidence" value="ECO:0007669"/>
    <property type="project" value="TreeGrafter"/>
</dbReference>
<evidence type="ECO:0008006" key="5">
    <source>
        <dbReference type="Google" id="ProtNLM"/>
    </source>
</evidence>
<keyword evidence="2" id="KW-0732">Signal</keyword>
<keyword evidence="1" id="KW-0472">Membrane</keyword>
<dbReference type="InterPro" id="IPR040174">
    <property type="entry name" value="RNLS"/>
</dbReference>
<proteinExistence type="predicted"/>
<protein>
    <recommendedName>
        <fullName evidence="5">Amine oxidase domain-containing protein</fullName>
    </recommendedName>
</protein>
<organism evidence="3 4">
    <name type="scientific">Denticeps clupeoides</name>
    <name type="common">denticle herring</name>
    <dbReference type="NCBI Taxonomy" id="299321"/>
    <lineage>
        <taxon>Eukaryota</taxon>
        <taxon>Metazoa</taxon>
        <taxon>Chordata</taxon>
        <taxon>Craniata</taxon>
        <taxon>Vertebrata</taxon>
        <taxon>Euteleostomi</taxon>
        <taxon>Actinopterygii</taxon>
        <taxon>Neopterygii</taxon>
        <taxon>Teleostei</taxon>
        <taxon>Clupei</taxon>
        <taxon>Clupeiformes</taxon>
        <taxon>Denticipitoidei</taxon>
        <taxon>Denticipitidae</taxon>
        <taxon>Denticeps</taxon>
    </lineage>
</organism>
<dbReference type="PANTHER" id="PTHR23357:SF1">
    <property type="entry name" value="RENALASE"/>
    <property type="match status" value="1"/>
</dbReference>
<feature type="chain" id="PRO_5044227313" description="Amine oxidase domain-containing protein" evidence="2">
    <location>
        <begin position="18"/>
        <end position="325"/>
    </location>
</feature>
<dbReference type="InterPro" id="IPR036188">
    <property type="entry name" value="FAD/NAD-bd_sf"/>
</dbReference>
<dbReference type="PANTHER" id="PTHR23357">
    <property type="entry name" value="RENALASE"/>
    <property type="match status" value="1"/>
</dbReference>
<evidence type="ECO:0000256" key="1">
    <source>
        <dbReference type="SAM" id="Phobius"/>
    </source>
</evidence>
<evidence type="ECO:0000313" key="4">
    <source>
        <dbReference type="Proteomes" id="UP000694580"/>
    </source>
</evidence>
<reference evidence="3 4" key="1">
    <citation type="submission" date="2020-06" db="EMBL/GenBank/DDBJ databases">
        <authorList>
            <consortium name="Wellcome Sanger Institute Data Sharing"/>
        </authorList>
    </citation>
    <scope>NUCLEOTIDE SEQUENCE [LARGE SCALE GENOMIC DNA]</scope>
</reference>
<accession>A0AAY4DB29</accession>
<reference evidence="3" key="3">
    <citation type="submission" date="2025-09" db="UniProtKB">
        <authorList>
            <consortium name="Ensembl"/>
        </authorList>
    </citation>
    <scope>IDENTIFICATION</scope>
</reference>
<sequence length="325" mass="36362">MSRVLIVGAGLTGGVCACLLRRDLADKVQIVVWDKSRGTGGRMSTSRSPADPSCIADLGAQYITATPHYAKQHKSFYEELLKRGLLKPLAAPVEGMLLREEGLKNYVTPLGVSSIVKHYLRESAGAEVVFQRHVTHLYHRGPGWEVHGKGGVQEQFDVVVLTMPVPQILQLQGDVAQCLGRCTPTPPVEGCCSGPWGPLQRPELSGNNKEYMGVGDLLQLCDLGSQRSFQNKTAPTSHDKDTTTTRLINMCVGAEIMSLCIFCYRWCCINACLNIVHYLKKKKKQRMVWHTHMAHILPISFLFLLFLFLLFFKPLVRLRHLFIFE</sequence>
<dbReference type="Gene3D" id="3.50.50.60">
    <property type="entry name" value="FAD/NAD(P)-binding domain"/>
    <property type="match status" value="1"/>
</dbReference>
<dbReference type="Proteomes" id="UP000694580">
    <property type="component" value="Chromosome 2"/>
</dbReference>
<feature type="transmembrane region" description="Helical" evidence="1">
    <location>
        <begin position="256"/>
        <end position="279"/>
    </location>
</feature>
<dbReference type="Ensembl" id="ENSDCDT00010052668.1">
    <property type="protein sequence ID" value="ENSDCDP00010042628.1"/>
    <property type="gene ID" value="ENSDCDG00010026797.1"/>
</dbReference>
<dbReference type="GO" id="GO:0016651">
    <property type="term" value="F:oxidoreductase activity, acting on NAD(P)H"/>
    <property type="evidence" value="ECO:0007669"/>
    <property type="project" value="InterPro"/>
</dbReference>
<dbReference type="SUPFAM" id="SSF51905">
    <property type="entry name" value="FAD/NAD(P)-binding domain"/>
    <property type="match status" value="1"/>
</dbReference>
<name>A0AAY4DB29_9TELE</name>
<dbReference type="GeneTree" id="ENSGT00390000016052"/>
<keyword evidence="4" id="KW-1185">Reference proteome</keyword>
<keyword evidence="1" id="KW-1133">Transmembrane helix</keyword>
<dbReference type="Gene3D" id="3.90.660.10">
    <property type="match status" value="1"/>
</dbReference>
<evidence type="ECO:0000313" key="3">
    <source>
        <dbReference type="Ensembl" id="ENSDCDP00010042628.1"/>
    </source>
</evidence>
<dbReference type="PROSITE" id="PS51257">
    <property type="entry name" value="PROKAR_LIPOPROTEIN"/>
    <property type="match status" value="1"/>
</dbReference>
<dbReference type="Pfam" id="PF13450">
    <property type="entry name" value="NAD_binding_8"/>
    <property type="match status" value="1"/>
</dbReference>
<keyword evidence="1" id="KW-0812">Transmembrane</keyword>
<reference evidence="3" key="2">
    <citation type="submission" date="2025-08" db="UniProtKB">
        <authorList>
            <consortium name="Ensembl"/>
        </authorList>
    </citation>
    <scope>IDENTIFICATION</scope>
</reference>
<dbReference type="AlphaFoldDB" id="A0AAY4DB29"/>
<gene>
    <name evidence="3" type="primary">RNLS</name>
</gene>